<dbReference type="InterPro" id="IPR007757">
    <property type="entry name" value="MT-A70-like"/>
</dbReference>
<comment type="caution">
    <text evidence="3">The sequence shown here is derived from an EMBL/GenBank/DDBJ whole genome shotgun (WGS) entry which is preliminary data.</text>
</comment>
<comment type="similarity">
    <text evidence="1">Belongs to the MT-A70-like family.</text>
</comment>
<dbReference type="GO" id="GO:0005634">
    <property type="term" value="C:nucleus"/>
    <property type="evidence" value="ECO:0007669"/>
    <property type="project" value="TreeGrafter"/>
</dbReference>
<dbReference type="Pfam" id="PF05063">
    <property type="entry name" value="MT-A70"/>
    <property type="match status" value="1"/>
</dbReference>
<proteinExistence type="inferred from homology"/>
<evidence type="ECO:0000313" key="3">
    <source>
        <dbReference type="EMBL" id="PAV81092.1"/>
    </source>
</evidence>
<dbReference type="Proteomes" id="UP000218231">
    <property type="component" value="Unassembled WGS sequence"/>
</dbReference>
<keyword evidence="4" id="KW-1185">Reference proteome</keyword>
<dbReference type="InterPro" id="IPR029063">
    <property type="entry name" value="SAM-dependent_MTases_sf"/>
</dbReference>
<dbReference type="SUPFAM" id="SSF53335">
    <property type="entry name" value="S-adenosyl-L-methionine-dependent methyltransferases"/>
    <property type="match status" value="1"/>
</dbReference>
<evidence type="ECO:0000256" key="1">
    <source>
        <dbReference type="PROSITE-ProRule" id="PRU00489"/>
    </source>
</evidence>
<dbReference type="PANTHER" id="PTHR12829:SF4">
    <property type="entry name" value="N(6)-ADENINE-SPECIFIC METHYLTRANSFERASE METTL4"/>
    <property type="match status" value="1"/>
</dbReference>
<dbReference type="PANTHER" id="PTHR12829">
    <property type="entry name" value="N6-ADENOSINE-METHYLTRANSFERASE"/>
    <property type="match status" value="1"/>
</dbReference>
<dbReference type="STRING" id="2018661.A0A2A2L4I5"/>
<dbReference type="GO" id="GO:0008168">
    <property type="term" value="F:methyltransferase activity"/>
    <property type="evidence" value="ECO:0007669"/>
    <property type="project" value="InterPro"/>
</dbReference>
<dbReference type="OrthoDB" id="61116at2759"/>
<dbReference type="GO" id="GO:0003676">
    <property type="term" value="F:nucleic acid binding"/>
    <property type="evidence" value="ECO:0007669"/>
    <property type="project" value="InterPro"/>
</dbReference>
<dbReference type="InterPro" id="IPR002052">
    <property type="entry name" value="DNA_methylase_N6_adenine_CS"/>
</dbReference>
<dbReference type="EMBL" id="LIAE01007206">
    <property type="protein sequence ID" value="PAV81092.1"/>
    <property type="molecule type" value="Genomic_DNA"/>
</dbReference>
<evidence type="ECO:0000313" key="4">
    <source>
        <dbReference type="Proteomes" id="UP000218231"/>
    </source>
</evidence>
<protein>
    <recommendedName>
        <fullName evidence="5">Methyltransferase-like protein 4</fullName>
    </recommendedName>
</protein>
<evidence type="ECO:0008006" key="5">
    <source>
        <dbReference type="Google" id="ProtNLM"/>
    </source>
</evidence>
<dbReference type="PROSITE" id="PS51143">
    <property type="entry name" value="MT_A70"/>
    <property type="match status" value="1"/>
</dbReference>
<gene>
    <name evidence="3" type="ORF">WR25_24870</name>
</gene>
<sequence length="403" mass="46304">MAVIHTDEQGKFAILDEQVFYADVYKNLGVTVDPSLYDIHNPYMMDSAFEAWQSNGGEKRRGKKRNHEENEAQEEGLNELYVHVKAMYGKIQEAGRAVGHFYDVTERDNNQKARQLAKKILSEFPKLYNPEAMPSTQIVSLKHKRVFVAESELSILNSWFANEEEEAVEIRLRASSSAHHSDQPDLSIYLPPNSTFHIGNATDTRQFCSINDCTFDLIVADPPWYNRSVQRNETYEMDQTILKSLSMEMLSEWGILAMWISNATGLMPRVEKHLNRWNLHVIATWAWLKVTREGDPVCEFKSHHKLPYEILLLCSRIEYQSIPSRFIFASVPMGLHSRKPPLLDLFKSMGFNPKNTLELFARSLLPCTTSVGFEPLLCQSDLCFVKHVKQPEENNGALVFENK</sequence>
<feature type="region of interest" description="Disordered" evidence="2">
    <location>
        <begin position="55"/>
        <end position="74"/>
    </location>
</feature>
<dbReference type="GO" id="GO:0032259">
    <property type="term" value="P:methylation"/>
    <property type="evidence" value="ECO:0007669"/>
    <property type="project" value="InterPro"/>
</dbReference>
<accession>A0A2A2L4I5</accession>
<dbReference type="AlphaFoldDB" id="A0A2A2L4I5"/>
<dbReference type="PROSITE" id="PS00092">
    <property type="entry name" value="N6_MTASE"/>
    <property type="match status" value="1"/>
</dbReference>
<organism evidence="3 4">
    <name type="scientific">Diploscapter pachys</name>
    <dbReference type="NCBI Taxonomy" id="2018661"/>
    <lineage>
        <taxon>Eukaryota</taxon>
        <taxon>Metazoa</taxon>
        <taxon>Ecdysozoa</taxon>
        <taxon>Nematoda</taxon>
        <taxon>Chromadorea</taxon>
        <taxon>Rhabditida</taxon>
        <taxon>Rhabditina</taxon>
        <taxon>Rhabditomorpha</taxon>
        <taxon>Rhabditoidea</taxon>
        <taxon>Rhabditidae</taxon>
        <taxon>Diploscapter</taxon>
    </lineage>
</organism>
<evidence type="ECO:0000256" key="2">
    <source>
        <dbReference type="SAM" id="MobiDB-lite"/>
    </source>
</evidence>
<reference evidence="3 4" key="1">
    <citation type="journal article" date="2017" name="Curr. Biol.">
        <title>Genome architecture and evolution of a unichromosomal asexual nematode.</title>
        <authorList>
            <person name="Fradin H."/>
            <person name="Zegar C."/>
            <person name="Gutwein M."/>
            <person name="Lucas J."/>
            <person name="Kovtun M."/>
            <person name="Corcoran D."/>
            <person name="Baugh L.R."/>
            <person name="Kiontke K."/>
            <person name="Gunsalus K."/>
            <person name="Fitch D.H."/>
            <person name="Piano F."/>
        </authorList>
    </citation>
    <scope>NUCLEOTIDE SEQUENCE [LARGE SCALE GENOMIC DNA]</scope>
    <source>
        <strain evidence="3">PF1309</strain>
    </source>
</reference>
<name>A0A2A2L4I5_9BILA</name>